<evidence type="ECO:0000313" key="3">
    <source>
        <dbReference type="Proteomes" id="UP000811609"/>
    </source>
</evidence>
<keyword evidence="3" id="KW-1185">Reference proteome</keyword>
<name>A0A8T1RFA3_CARIL</name>
<dbReference type="Proteomes" id="UP000811609">
    <property type="component" value="Chromosome 2"/>
</dbReference>
<gene>
    <name evidence="2" type="ORF">CIPAW_02G178800</name>
</gene>
<reference evidence="2" key="1">
    <citation type="submission" date="2020-12" db="EMBL/GenBank/DDBJ databases">
        <title>WGS assembly of Carya illinoinensis cv. Pawnee.</title>
        <authorList>
            <person name="Platts A."/>
            <person name="Shu S."/>
            <person name="Wright S."/>
            <person name="Barry K."/>
            <person name="Edger P."/>
            <person name="Pires J.C."/>
            <person name="Schmutz J."/>
        </authorList>
    </citation>
    <scope>NUCLEOTIDE SEQUENCE</scope>
    <source>
        <tissue evidence="2">Leaf</tissue>
    </source>
</reference>
<evidence type="ECO:0008006" key="4">
    <source>
        <dbReference type="Google" id="ProtNLM"/>
    </source>
</evidence>
<proteinExistence type="predicted"/>
<keyword evidence="1" id="KW-0472">Membrane</keyword>
<evidence type="ECO:0000313" key="2">
    <source>
        <dbReference type="EMBL" id="KAG6665708.1"/>
    </source>
</evidence>
<organism evidence="2 3">
    <name type="scientific">Carya illinoinensis</name>
    <name type="common">Pecan</name>
    <dbReference type="NCBI Taxonomy" id="32201"/>
    <lineage>
        <taxon>Eukaryota</taxon>
        <taxon>Viridiplantae</taxon>
        <taxon>Streptophyta</taxon>
        <taxon>Embryophyta</taxon>
        <taxon>Tracheophyta</taxon>
        <taxon>Spermatophyta</taxon>
        <taxon>Magnoliopsida</taxon>
        <taxon>eudicotyledons</taxon>
        <taxon>Gunneridae</taxon>
        <taxon>Pentapetalae</taxon>
        <taxon>rosids</taxon>
        <taxon>fabids</taxon>
        <taxon>Fagales</taxon>
        <taxon>Juglandaceae</taxon>
        <taxon>Carya</taxon>
    </lineage>
</organism>
<keyword evidence="1" id="KW-1133">Transmembrane helix</keyword>
<comment type="caution">
    <text evidence="2">The sequence shown here is derived from an EMBL/GenBank/DDBJ whole genome shotgun (WGS) entry which is preliminary data.</text>
</comment>
<dbReference type="EMBL" id="CM031810">
    <property type="protein sequence ID" value="KAG6665708.1"/>
    <property type="molecule type" value="Genomic_DNA"/>
</dbReference>
<dbReference type="AlphaFoldDB" id="A0A8T1RFA3"/>
<protein>
    <recommendedName>
        <fullName evidence="4">Transmembrane protein</fullName>
    </recommendedName>
</protein>
<sequence>MRVAPLQRTLPLVRSLAKILVIGIQQPAFHSAMLRTVSLSAPFPFPLVVVRTLKLRIPVSATFALVVRVTKPRSVTVVVIRLAALLVLGGSVLVVPIAVVKILSGTLAWSLSLREALHARFWFRRSPTRSPPLSLST</sequence>
<evidence type="ECO:0000256" key="1">
    <source>
        <dbReference type="SAM" id="Phobius"/>
    </source>
</evidence>
<feature type="transmembrane region" description="Helical" evidence="1">
    <location>
        <begin position="82"/>
        <end position="103"/>
    </location>
</feature>
<accession>A0A8T1RFA3</accession>
<keyword evidence="1" id="KW-0812">Transmembrane</keyword>